<gene>
    <name evidence="1" type="ORF">LCGC14_2455420</name>
</gene>
<sequence length="93" mass="10710">ASIKEFKDNPCSEYLCGLCMQCDDGCRLCPLVKGYLCCYSVSPYSRAVKAWTLNKPAFAQAACEMFDVLIEVSPYKSEKEWLEKMPKKYRKFL</sequence>
<name>A0A0F9BET3_9ZZZZ</name>
<proteinExistence type="predicted"/>
<accession>A0A0F9BET3</accession>
<protein>
    <submittedName>
        <fullName evidence="1">Uncharacterized protein</fullName>
    </submittedName>
</protein>
<dbReference type="EMBL" id="LAZR01038098">
    <property type="protein sequence ID" value="KKL20444.1"/>
    <property type="molecule type" value="Genomic_DNA"/>
</dbReference>
<feature type="non-terminal residue" evidence="1">
    <location>
        <position position="1"/>
    </location>
</feature>
<reference evidence="1" key="1">
    <citation type="journal article" date="2015" name="Nature">
        <title>Complex archaea that bridge the gap between prokaryotes and eukaryotes.</title>
        <authorList>
            <person name="Spang A."/>
            <person name="Saw J.H."/>
            <person name="Jorgensen S.L."/>
            <person name="Zaremba-Niedzwiedzka K."/>
            <person name="Martijn J."/>
            <person name="Lind A.E."/>
            <person name="van Eijk R."/>
            <person name="Schleper C."/>
            <person name="Guy L."/>
            <person name="Ettema T.J."/>
        </authorList>
    </citation>
    <scope>NUCLEOTIDE SEQUENCE</scope>
</reference>
<evidence type="ECO:0000313" key="1">
    <source>
        <dbReference type="EMBL" id="KKL20444.1"/>
    </source>
</evidence>
<comment type="caution">
    <text evidence="1">The sequence shown here is derived from an EMBL/GenBank/DDBJ whole genome shotgun (WGS) entry which is preliminary data.</text>
</comment>
<organism evidence="1">
    <name type="scientific">marine sediment metagenome</name>
    <dbReference type="NCBI Taxonomy" id="412755"/>
    <lineage>
        <taxon>unclassified sequences</taxon>
        <taxon>metagenomes</taxon>
        <taxon>ecological metagenomes</taxon>
    </lineage>
</organism>
<dbReference type="AlphaFoldDB" id="A0A0F9BET3"/>